<dbReference type="SUPFAM" id="SSF51126">
    <property type="entry name" value="Pectin lyase-like"/>
    <property type="match status" value="1"/>
</dbReference>
<evidence type="ECO:0000313" key="2">
    <source>
        <dbReference type="EMBL" id="KAK9200482.1"/>
    </source>
</evidence>
<organism evidence="2 3">
    <name type="scientific">Citrus x changshan-huyou</name>
    <dbReference type="NCBI Taxonomy" id="2935761"/>
    <lineage>
        <taxon>Eukaryota</taxon>
        <taxon>Viridiplantae</taxon>
        <taxon>Streptophyta</taxon>
        <taxon>Embryophyta</taxon>
        <taxon>Tracheophyta</taxon>
        <taxon>Spermatophyta</taxon>
        <taxon>Magnoliopsida</taxon>
        <taxon>eudicotyledons</taxon>
        <taxon>Gunneridae</taxon>
        <taxon>Pentapetalae</taxon>
        <taxon>rosids</taxon>
        <taxon>malvids</taxon>
        <taxon>Sapindales</taxon>
        <taxon>Rutaceae</taxon>
        <taxon>Aurantioideae</taxon>
        <taxon>Citrus</taxon>
    </lineage>
</organism>
<comment type="caution">
    <text evidence="2">The sequence shown here is derived from an EMBL/GenBank/DDBJ whole genome shotgun (WGS) entry which is preliminary data.</text>
</comment>
<feature type="transmembrane region" description="Helical" evidence="1">
    <location>
        <begin position="12"/>
        <end position="31"/>
    </location>
</feature>
<keyword evidence="1" id="KW-1133">Transmembrane helix</keyword>
<reference evidence="2 3" key="1">
    <citation type="submission" date="2024-05" db="EMBL/GenBank/DDBJ databases">
        <title>Haplotype-resolved chromosome-level genome assembly of Huyou (Citrus changshanensis).</title>
        <authorList>
            <person name="Miao C."/>
            <person name="Chen W."/>
            <person name="Wu Y."/>
            <person name="Wang L."/>
            <person name="Zhao S."/>
            <person name="Grierson D."/>
            <person name="Xu C."/>
            <person name="Chen K."/>
        </authorList>
    </citation>
    <scope>NUCLEOTIDE SEQUENCE [LARGE SCALE GENOMIC DNA]</scope>
    <source>
        <strain evidence="2">01-14</strain>
        <tissue evidence="2">Leaf</tissue>
    </source>
</reference>
<dbReference type="AlphaFoldDB" id="A0AAP0QRB0"/>
<proteinExistence type="predicted"/>
<evidence type="ECO:0000313" key="3">
    <source>
        <dbReference type="Proteomes" id="UP001428341"/>
    </source>
</evidence>
<dbReference type="InterPro" id="IPR011050">
    <property type="entry name" value="Pectin_lyase_fold/virulence"/>
</dbReference>
<evidence type="ECO:0000256" key="1">
    <source>
        <dbReference type="SAM" id="Phobius"/>
    </source>
</evidence>
<feature type="transmembrane region" description="Helical" evidence="1">
    <location>
        <begin position="37"/>
        <end position="57"/>
    </location>
</feature>
<keyword evidence="1" id="KW-0812">Transmembrane</keyword>
<keyword evidence="3" id="KW-1185">Reference proteome</keyword>
<dbReference type="EMBL" id="JBCGBO010000005">
    <property type="protein sequence ID" value="KAK9200482.1"/>
    <property type="molecule type" value="Genomic_DNA"/>
</dbReference>
<sequence length="104" mass="11379">MITSSWEFDWYLPLLVGLLTIGDSVGSVYQIRVGFDSAALFFFLSLCFSLFALPGALPRGSASNPCKGIRLQDIKLTYYGKSFVAYCEHVHGSSSGVVMPRSCL</sequence>
<dbReference type="Proteomes" id="UP001428341">
    <property type="component" value="Unassembled WGS sequence"/>
</dbReference>
<accession>A0AAP0QRB0</accession>
<gene>
    <name evidence="2" type="ORF">WN944_015680</name>
</gene>
<name>A0AAP0QRB0_9ROSI</name>
<keyword evidence="1" id="KW-0472">Membrane</keyword>
<protein>
    <submittedName>
        <fullName evidence="2">Uncharacterized protein</fullName>
    </submittedName>
</protein>